<protein>
    <submittedName>
        <fullName evidence="2">ABC transporter permease</fullName>
    </submittedName>
</protein>
<evidence type="ECO:0000313" key="3">
    <source>
        <dbReference type="Proteomes" id="UP001596113"/>
    </source>
</evidence>
<dbReference type="PANTHER" id="PTHR43471:SF1">
    <property type="entry name" value="ABC TRANSPORTER PERMEASE PROTEIN NOSY-RELATED"/>
    <property type="match status" value="1"/>
</dbReference>
<keyword evidence="1" id="KW-0472">Membrane</keyword>
<feature type="transmembrane region" description="Helical" evidence="1">
    <location>
        <begin position="171"/>
        <end position="197"/>
    </location>
</feature>
<evidence type="ECO:0000256" key="1">
    <source>
        <dbReference type="SAM" id="Phobius"/>
    </source>
</evidence>
<comment type="caution">
    <text evidence="2">The sequence shown here is derived from an EMBL/GenBank/DDBJ whole genome shotgun (WGS) entry which is preliminary data.</text>
</comment>
<keyword evidence="1" id="KW-1133">Transmembrane helix</keyword>
<keyword evidence="1" id="KW-0812">Transmembrane</keyword>
<accession>A0ABW0HY59</accession>
<evidence type="ECO:0000313" key="2">
    <source>
        <dbReference type="EMBL" id="MFC5406116.1"/>
    </source>
</evidence>
<keyword evidence="3" id="KW-1185">Reference proteome</keyword>
<feature type="transmembrane region" description="Helical" evidence="1">
    <location>
        <begin position="20"/>
        <end position="38"/>
    </location>
</feature>
<proteinExistence type="predicted"/>
<dbReference type="Pfam" id="PF12679">
    <property type="entry name" value="ABC2_membrane_2"/>
    <property type="match status" value="1"/>
</dbReference>
<gene>
    <name evidence="2" type="ORF">ACFPOF_25525</name>
</gene>
<feature type="transmembrane region" description="Helical" evidence="1">
    <location>
        <begin position="101"/>
        <end position="126"/>
    </location>
</feature>
<feature type="transmembrane region" description="Helical" evidence="1">
    <location>
        <begin position="245"/>
        <end position="266"/>
    </location>
</feature>
<organism evidence="2 3">
    <name type="scientific">Cohnella soli</name>
    <dbReference type="NCBI Taxonomy" id="425005"/>
    <lineage>
        <taxon>Bacteria</taxon>
        <taxon>Bacillati</taxon>
        <taxon>Bacillota</taxon>
        <taxon>Bacilli</taxon>
        <taxon>Bacillales</taxon>
        <taxon>Paenibacillaceae</taxon>
        <taxon>Cohnella</taxon>
    </lineage>
</organism>
<reference evidence="3" key="1">
    <citation type="journal article" date="2019" name="Int. J. Syst. Evol. Microbiol.">
        <title>The Global Catalogue of Microorganisms (GCM) 10K type strain sequencing project: providing services to taxonomists for standard genome sequencing and annotation.</title>
        <authorList>
            <consortium name="The Broad Institute Genomics Platform"/>
            <consortium name="The Broad Institute Genome Sequencing Center for Infectious Disease"/>
            <person name="Wu L."/>
            <person name="Ma J."/>
        </authorList>
    </citation>
    <scope>NUCLEOTIDE SEQUENCE [LARGE SCALE GENOMIC DNA]</scope>
    <source>
        <strain evidence="3">CGMCC 1.18575</strain>
    </source>
</reference>
<dbReference type="RefSeq" id="WP_378138014.1">
    <property type="nucleotide sequence ID" value="NZ_JBHSMI010000052.1"/>
</dbReference>
<dbReference type="PANTHER" id="PTHR43471">
    <property type="entry name" value="ABC TRANSPORTER PERMEASE"/>
    <property type="match status" value="1"/>
</dbReference>
<dbReference type="EMBL" id="JBHSMI010000052">
    <property type="protein sequence ID" value="MFC5406116.1"/>
    <property type="molecule type" value="Genomic_DNA"/>
</dbReference>
<feature type="transmembrane region" description="Helical" evidence="1">
    <location>
        <begin position="138"/>
        <end position="159"/>
    </location>
</feature>
<dbReference type="Proteomes" id="UP001596113">
    <property type="component" value="Unassembled WGS sequence"/>
</dbReference>
<sequence length="273" mass="30467">MRHVLTIARRELKLGFRNPWAYAFMTLFAVFSLALLLVQSRADMGGYTSSTGSMINLILYLLPLMAVLLGSFSFTGEKEEGGWRLLSSFPLSSRAYMWGKYVGLAFVLVLIVSFGFGLSGVIGALFGQALSSEAFGRFFVLSALLIAMFLGLSAILGALCRNRWQALTYGVGIWFFLVLGWPTLLLSVLGFLPYLWIKPALVSLVFVNPAELNRLFLIVKMGGGSVLGPDYYKWVEWIERPSGSYWFALVCLAWIVLSVEIAIRLWERGRGRE</sequence>
<feature type="transmembrane region" description="Helical" evidence="1">
    <location>
        <begin position="58"/>
        <end position="76"/>
    </location>
</feature>
<name>A0ABW0HY59_9BACL</name>